<dbReference type="EMBL" id="BTCM01000009">
    <property type="protein sequence ID" value="GMK60079.1"/>
    <property type="molecule type" value="Genomic_DNA"/>
</dbReference>
<evidence type="ECO:0000313" key="3">
    <source>
        <dbReference type="EMBL" id="GMK60079.1"/>
    </source>
</evidence>
<organism evidence="3 4">
    <name type="scientific">Cutaneotrichosporon spelunceum</name>
    <dbReference type="NCBI Taxonomy" id="1672016"/>
    <lineage>
        <taxon>Eukaryota</taxon>
        <taxon>Fungi</taxon>
        <taxon>Dikarya</taxon>
        <taxon>Basidiomycota</taxon>
        <taxon>Agaricomycotina</taxon>
        <taxon>Tremellomycetes</taxon>
        <taxon>Trichosporonales</taxon>
        <taxon>Trichosporonaceae</taxon>
        <taxon>Cutaneotrichosporon</taxon>
    </lineage>
</organism>
<feature type="compositionally biased region" description="Low complexity" evidence="1">
    <location>
        <begin position="13"/>
        <end position="29"/>
    </location>
</feature>
<evidence type="ECO:0000256" key="1">
    <source>
        <dbReference type="SAM" id="MobiDB-lite"/>
    </source>
</evidence>
<comment type="caution">
    <text evidence="3">The sequence shown here is derived from an EMBL/GenBank/DDBJ whole genome shotgun (WGS) entry which is preliminary data.</text>
</comment>
<sequence>MPLRGILRPRRTPPASSSASTTSSAAAFARTHRPPPANPPTSAPPAYPDPPPYEGVAEQGVRHAQPQQLDFAAGFLCGVIGTLVLMWSLGWLGNERECAELRAGLRQIYSRLGEAKGTLAQELGAAQEAVGDVLRRDALQ</sequence>
<feature type="region of interest" description="Disordered" evidence="1">
    <location>
        <begin position="1"/>
        <end position="62"/>
    </location>
</feature>
<dbReference type="Proteomes" id="UP001222932">
    <property type="component" value="Unassembled WGS sequence"/>
</dbReference>
<proteinExistence type="predicted"/>
<reference evidence="3" key="2">
    <citation type="submission" date="2023-06" db="EMBL/GenBank/DDBJ databases">
        <authorList>
            <person name="Kobayashi Y."/>
            <person name="Kayamori A."/>
            <person name="Aoki K."/>
            <person name="Shiwa Y."/>
            <person name="Fujita N."/>
            <person name="Sugita T."/>
            <person name="Iwasaki W."/>
            <person name="Tanaka N."/>
            <person name="Takashima M."/>
        </authorList>
    </citation>
    <scope>NUCLEOTIDE SEQUENCE</scope>
    <source>
        <strain evidence="3">HIS016</strain>
    </source>
</reference>
<keyword evidence="2" id="KW-1133">Transmembrane helix</keyword>
<reference evidence="3" key="1">
    <citation type="journal article" date="2023" name="BMC Genomics">
        <title>Chromosome-level genome assemblies of Cutaneotrichosporon spp. (Trichosporonales, Basidiomycota) reveal imbalanced evolution between nucleotide sequences and chromosome synteny.</title>
        <authorList>
            <person name="Kobayashi Y."/>
            <person name="Kayamori A."/>
            <person name="Aoki K."/>
            <person name="Shiwa Y."/>
            <person name="Matsutani M."/>
            <person name="Fujita N."/>
            <person name="Sugita T."/>
            <person name="Iwasaki W."/>
            <person name="Tanaka N."/>
            <person name="Takashima M."/>
        </authorList>
    </citation>
    <scope>NUCLEOTIDE SEQUENCE</scope>
    <source>
        <strain evidence="3">HIS016</strain>
    </source>
</reference>
<feature type="compositionally biased region" description="Pro residues" evidence="1">
    <location>
        <begin position="34"/>
        <end position="53"/>
    </location>
</feature>
<accession>A0AAD3U0J4</accession>
<dbReference type="AlphaFoldDB" id="A0AAD3U0J4"/>
<evidence type="ECO:0000313" key="4">
    <source>
        <dbReference type="Proteomes" id="UP001222932"/>
    </source>
</evidence>
<keyword evidence="4" id="KW-1185">Reference proteome</keyword>
<evidence type="ECO:0000256" key="2">
    <source>
        <dbReference type="SAM" id="Phobius"/>
    </source>
</evidence>
<feature type="transmembrane region" description="Helical" evidence="2">
    <location>
        <begin position="71"/>
        <end position="92"/>
    </location>
</feature>
<name>A0AAD3U0J4_9TREE</name>
<keyword evidence="2" id="KW-0472">Membrane</keyword>
<protein>
    <submittedName>
        <fullName evidence="3">Uncharacterized protein</fullName>
    </submittedName>
</protein>
<gene>
    <name evidence="3" type="ORF">CspeluHIS016_0902960</name>
</gene>
<keyword evidence="2" id="KW-0812">Transmembrane</keyword>